<keyword evidence="6" id="KW-0482">Metalloprotease</keyword>
<dbReference type="GO" id="GO:0005615">
    <property type="term" value="C:extracellular space"/>
    <property type="evidence" value="ECO:0007669"/>
    <property type="project" value="TreeGrafter"/>
</dbReference>
<dbReference type="SMART" id="SM00631">
    <property type="entry name" value="Zn_pept"/>
    <property type="match status" value="1"/>
</dbReference>
<dbReference type="PROSITE" id="PS52035">
    <property type="entry name" value="PEPTIDASE_M14"/>
    <property type="match status" value="1"/>
</dbReference>
<evidence type="ECO:0000256" key="1">
    <source>
        <dbReference type="ARBA" id="ARBA00001947"/>
    </source>
</evidence>
<feature type="domain" description="Peptidase M14" evidence="9">
    <location>
        <begin position="40"/>
        <end position="336"/>
    </location>
</feature>
<dbReference type="CDD" id="cd06229">
    <property type="entry name" value="M14_Endopeptidase_I"/>
    <property type="match status" value="1"/>
</dbReference>
<dbReference type="GO" id="GO:0006508">
    <property type="term" value="P:proteolysis"/>
    <property type="evidence" value="ECO:0007669"/>
    <property type="project" value="UniProtKB-KW"/>
</dbReference>
<keyword evidence="4" id="KW-0378">Hydrolase</keyword>
<organism evidence="10">
    <name type="scientific">Paenibacillus sp. BIHB 4019</name>
    <dbReference type="NCBI Taxonomy" id="1870819"/>
    <lineage>
        <taxon>Bacteria</taxon>
        <taxon>Bacillati</taxon>
        <taxon>Bacillota</taxon>
        <taxon>Bacilli</taxon>
        <taxon>Bacillales</taxon>
        <taxon>Paenibacillaceae</taxon>
        <taxon>Paenibacillus</taxon>
    </lineage>
</organism>
<evidence type="ECO:0000256" key="8">
    <source>
        <dbReference type="SAM" id="MobiDB-lite"/>
    </source>
</evidence>
<gene>
    <name evidence="10" type="ORF">BBD42_23735</name>
</gene>
<evidence type="ECO:0000256" key="6">
    <source>
        <dbReference type="ARBA" id="ARBA00023049"/>
    </source>
</evidence>
<evidence type="ECO:0000256" key="3">
    <source>
        <dbReference type="ARBA" id="ARBA00022670"/>
    </source>
</evidence>
<dbReference type="AlphaFoldDB" id="A0A1B2DN69"/>
<dbReference type="PANTHER" id="PTHR11705">
    <property type="entry name" value="PROTEASE FAMILY M14 CARBOXYPEPTIDASE A,B"/>
    <property type="match status" value="1"/>
</dbReference>
<comment type="similarity">
    <text evidence="2 7">Belongs to the peptidase M14 family.</text>
</comment>
<dbReference type="GO" id="GO:0008270">
    <property type="term" value="F:zinc ion binding"/>
    <property type="evidence" value="ECO:0007669"/>
    <property type="project" value="InterPro"/>
</dbReference>
<sequence>MHLFLRKRLLLWLLILAIVLPTLVAASGGGSKQAIINPKQLYSYERMTRDMKKLAEAYPELIRYRSLGKSEYGRELWVMEIGNGPVNVLLNASHHAREWMTTITVMNMAETMAASAAKQGVWKQLNTADLFDHITFHIVPMVNPDGVTLQQKGLVAFPQQNHAELIKMNKNSRDFKRWKANGKGIDLNRQYPADWDTIRQAEYAPSYKNYKGKKPLEAKEAQLMYNFTKQIKPEIAISYHSSGEIIFWNFKTKASNLPRDRAFVQAYAAMTGYRAVAPEANPSGGGFTDWFITEFGKPALTPEIAPAVGETNVPLSYWDRIWKQHKDTMWLIGTTAYEQAMLEEKAKKASATIELTTPATSYRYPVLNRETASSVKSGVYKVTREKGSWYEIQISGQGSRWIAKSVAKPWSKPVPTPISTPTSSPSPNPTPTASPIVTPPSPSMGAPIASEPSSEPSAEQGPTAPSATEIPIVEGVPAENSGSSEIPTPIPAPSST</sequence>
<dbReference type="Pfam" id="PF00246">
    <property type="entry name" value="Peptidase_M14"/>
    <property type="match status" value="1"/>
</dbReference>
<comment type="cofactor">
    <cofactor evidence="1">
        <name>Zn(2+)</name>
        <dbReference type="ChEBI" id="CHEBI:29105"/>
    </cofactor>
</comment>
<proteinExistence type="inferred from homology"/>
<feature type="compositionally biased region" description="Low complexity" evidence="8">
    <location>
        <begin position="446"/>
        <end position="459"/>
    </location>
</feature>
<dbReference type="InterPro" id="IPR034274">
    <property type="entry name" value="ENP1_M14_CPD"/>
</dbReference>
<dbReference type="PANTHER" id="PTHR11705:SF143">
    <property type="entry name" value="SLL0236 PROTEIN"/>
    <property type="match status" value="1"/>
</dbReference>
<feature type="region of interest" description="Disordered" evidence="8">
    <location>
        <begin position="412"/>
        <end position="496"/>
    </location>
</feature>
<name>A0A1B2DN69_9BACL</name>
<evidence type="ECO:0000256" key="5">
    <source>
        <dbReference type="ARBA" id="ARBA00022833"/>
    </source>
</evidence>
<evidence type="ECO:0000256" key="7">
    <source>
        <dbReference type="PROSITE-ProRule" id="PRU01379"/>
    </source>
</evidence>
<dbReference type="Gene3D" id="3.40.630.10">
    <property type="entry name" value="Zn peptidases"/>
    <property type="match status" value="1"/>
</dbReference>
<evidence type="ECO:0000259" key="9">
    <source>
        <dbReference type="PROSITE" id="PS52035"/>
    </source>
</evidence>
<protein>
    <recommendedName>
        <fullName evidence="9">Peptidase M14 domain-containing protein</fullName>
    </recommendedName>
</protein>
<dbReference type="PRINTS" id="PR00765">
    <property type="entry name" value="CRBOXYPTASEA"/>
</dbReference>
<dbReference type="GO" id="GO:0004181">
    <property type="term" value="F:metallocarboxypeptidase activity"/>
    <property type="evidence" value="ECO:0007669"/>
    <property type="project" value="InterPro"/>
</dbReference>
<feature type="active site" description="Proton donor/acceptor" evidence="7">
    <location>
        <position position="303"/>
    </location>
</feature>
<dbReference type="SUPFAM" id="SSF53187">
    <property type="entry name" value="Zn-dependent exopeptidases"/>
    <property type="match status" value="1"/>
</dbReference>
<accession>A0A1B2DN69</accession>
<dbReference type="EMBL" id="CP016808">
    <property type="protein sequence ID" value="ANY69156.1"/>
    <property type="molecule type" value="Genomic_DNA"/>
</dbReference>
<evidence type="ECO:0000256" key="4">
    <source>
        <dbReference type="ARBA" id="ARBA00022801"/>
    </source>
</evidence>
<keyword evidence="5" id="KW-0862">Zinc</keyword>
<evidence type="ECO:0000313" key="10">
    <source>
        <dbReference type="EMBL" id="ANY69156.1"/>
    </source>
</evidence>
<reference evidence="10" key="1">
    <citation type="submission" date="2016-08" db="EMBL/GenBank/DDBJ databases">
        <title>Complete Genome Seqeunce of Paenibacillus sp. BIHB 4019 from tea rhizoplane.</title>
        <authorList>
            <person name="Thakur R."/>
            <person name="Swarnkar M.K."/>
            <person name="Gulati A."/>
        </authorList>
    </citation>
    <scope>NUCLEOTIDE SEQUENCE [LARGE SCALE GENOMIC DNA]</scope>
    <source>
        <strain evidence="10">BIHB4019</strain>
    </source>
</reference>
<feature type="compositionally biased region" description="Pro residues" evidence="8">
    <location>
        <begin position="412"/>
        <end position="442"/>
    </location>
</feature>
<dbReference type="RefSeq" id="WP_099520199.1">
    <property type="nucleotide sequence ID" value="NZ_CP016808.1"/>
</dbReference>
<dbReference type="InterPro" id="IPR000834">
    <property type="entry name" value="Peptidase_M14"/>
</dbReference>
<evidence type="ECO:0000256" key="2">
    <source>
        <dbReference type="ARBA" id="ARBA00005988"/>
    </source>
</evidence>
<keyword evidence="3" id="KW-0645">Protease</keyword>